<organism evidence="2 3">
    <name type="scientific">Mucuna pruriens</name>
    <name type="common">Velvet bean</name>
    <name type="synonym">Dolichos pruriens</name>
    <dbReference type="NCBI Taxonomy" id="157652"/>
    <lineage>
        <taxon>Eukaryota</taxon>
        <taxon>Viridiplantae</taxon>
        <taxon>Streptophyta</taxon>
        <taxon>Embryophyta</taxon>
        <taxon>Tracheophyta</taxon>
        <taxon>Spermatophyta</taxon>
        <taxon>Magnoliopsida</taxon>
        <taxon>eudicotyledons</taxon>
        <taxon>Gunneridae</taxon>
        <taxon>Pentapetalae</taxon>
        <taxon>rosids</taxon>
        <taxon>fabids</taxon>
        <taxon>Fabales</taxon>
        <taxon>Fabaceae</taxon>
        <taxon>Papilionoideae</taxon>
        <taxon>50 kb inversion clade</taxon>
        <taxon>NPAAA clade</taxon>
        <taxon>indigoferoid/millettioid clade</taxon>
        <taxon>Phaseoleae</taxon>
        <taxon>Mucuna</taxon>
    </lineage>
</organism>
<evidence type="ECO:0000313" key="2">
    <source>
        <dbReference type="EMBL" id="RDX63419.1"/>
    </source>
</evidence>
<gene>
    <name evidence="2" type="ORF">CR513_58156</name>
</gene>
<feature type="compositionally biased region" description="Basic and acidic residues" evidence="1">
    <location>
        <begin position="29"/>
        <end position="41"/>
    </location>
</feature>
<accession>A0A371EBQ3</accession>
<evidence type="ECO:0000256" key="1">
    <source>
        <dbReference type="SAM" id="MobiDB-lite"/>
    </source>
</evidence>
<comment type="caution">
    <text evidence="2">The sequence shown here is derived from an EMBL/GenBank/DDBJ whole genome shotgun (WGS) entry which is preliminary data.</text>
</comment>
<keyword evidence="3" id="KW-1185">Reference proteome</keyword>
<name>A0A371EBQ3_MUCPR</name>
<evidence type="ECO:0000313" key="3">
    <source>
        <dbReference type="Proteomes" id="UP000257109"/>
    </source>
</evidence>
<proteinExistence type="predicted"/>
<feature type="region of interest" description="Disordered" evidence="1">
    <location>
        <begin position="29"/>
        <end position="68"/>
    </location>
</feature>
<reference evidence="2" key="1">
    <citation type="submission" date="2018-05" db="EMBL/GenBank/DDBJ databases">
        <title>Draft genome of Mucuna pruriens seed.</title>
        <authorList>
            <person name="Nnadi N.E."/>
            <person name="Vos R."/>
            <person name="Hasami M.H."/>
            <person name="Devisetty U.K."/>
            <person name="Aguiy J.C."/>
        </authorList>
    </citation>
    <scope>NUCLEOTIDE SEQUENCE [LARGE SCALE GENOMIC DNA]</scope>
    <source>
        <strain evidence="2">JCA_2017</strain>
    </source>
</reference>
<dbReference type="EMBL" id="QJKJ01014918">
    <property type="protein sequence ID" value="RDX63419.1"/>
    <property type="molecule type" value="Genomic_DNA"/>
</dbReference>
<feature type="compositionally biased region" description="Basic residues" evidence="1">
    <location>
        <begin position="42"/>
        <end position="55"/>
    </location>
</feature>
<sequence length="68" mass="7876">MVVSPQGDLRWGYQQVLVRYPQASIIIRGEQRSSKNEGEVGKRKKKSKKKRKKKLIDKNQGGCSFQRD</sequence>
<dbReference type="AlphaFoldDB" id="A0A371EBQ3"/>
<protein>
    <submittedName>
        <fullName evidence="2">Uncharacterized protein</fullName>
    </submittedName>
</protein>
<feature type="non-terminal residue" evidence="2">
    <location>
        <position position="1"/>
    </location>
</feature>
<dbReference type="Proteomes" id="UP000257109">
    <property type="component" value="Unassembled WGS sequence"/>
</dbReference>